<reference evidence="6 7" key="1">
    <citation type="submission" date="2014-07" db="EMBL/GenBank/DDBJ databases">
        <authorList>
            <person name="McCorrison J."/>
            <person name="Sanka R."/>
            <person name="Torralba M."/>
            <person name="Gillis M."/>
            <person name="Haft D.H."/>
            <person name="Methe B."/>
            <person name="Sutton G."/>
            <person name="Nelson K.E."/>
        </authorList>
    </citation>
    <scope>NUCLEOTIDE SEQUENCE [LARGE SCALE GENOMIC DNA]</scope>
    <source>
        <strain evidence="6 7">S7-1-13</strain>
    </source>
</reference>
<dbReference type="GO" id="GO:0005524">
    <property type="term" value="F:ATP binding"/>
    <property type="evidence" value="ECO:0007669"/>
    <property type="project" value="UniProtKB-KW"/>
</dbReference>
<proteinExistence type="predicted"/>
<dbReference type="SMART" id="SM00382">
    <property type="entry name" value="AAA"/>
    <property type="match status" value="1"/>
</dbReference>
<dbReference type="GO" id="GO:0016887">
    <property type="term" value="F:ATP hydrolysis activity"/>
    <property type="evidence" value="ECO:0007669"/>
    <property type="project" value="InterPro"/>
</dbReference>
<dbReference type="InterPro" id="IPR008995">
    <property type="entry name" value="Mo/tungstate-bd_C_term_dom"/>
</dbReference>
<evidence type="ECO:0000259" key="5">
    <source>
        <dbReference type="PROSITE" id="PS50893"/>
    </source>
</evidence>
<organism evidence="6 7">
    <name type="scientific">Anaerococcus lactolyticus S7-1-13</name>
    <dbReference type="NCBI Taxonomy" id="1284686"/>
    <lineage>
        <taxon>Bacteria</taxon>
        <taxon>Bacillati</taxon>
        <taxon>Bacillota</taxon>
        <taxon>Tissierellia</taxon>
        <taxon>Tissierellales</taxon>
        <taxon>Peptoniphilaceae</taxon>
        <taxon>Anaerococcus</taxon>
    </lineage>
</organism>
<keyword evidence="3 6" id="KW-0067">ATP-binding</keyword>
<comment type="caution">
    <text evidence="6">The sequence shown here is derived from an EMBL/GenBank/DDBJ whole genome shotgun (WGS) entry which is preliminary data.</text>
</comment>
<sequence length="370" mass="41791">MDKNYEKYSVVLDGVSKFFGDEEVLKSVDLELEKGKFYTLLGPSGCGKTTILNLIAGFLEPSKGSVYINGKNVGDVPASKRTVNTVFQNYSLFPHMNVYDNVAFGLEIKKIDKAIIKKEVEKALEMVNLAGFERREVSQMSGGQKQRVAIARAIVNKPDVLLLDEPLSALDMKLRKSMQVLLSDIQWELGITFVFVTHDQEEALALSDHIFVMDKGKIVQQGPPKDIYDEPINRYVAEFIGESNILKARMVDDYKVEFAGKVFDCSDAGIAKGERVEVVIRPEDIEVVPLNQADIVVNIDNILFRGVFNELIAIDKMEFSWKIHTTRRFEEGDDIGIKIDAENIHVMRYNETEEAFDKRIEKYATGESDD</sequence>
<evidence type="ECO:0000256" key="2">
    <source>
        <dbReference type="ARBA" id="ARBA00022741"/>
    </source>
</evidence>
<keyword evidence="2" id="KW-0547">Nucleotide-binding</keyword>
<dbReference type="AlphaFoldDB" id="A0A095X2H4"/>
<evidence type="ECO:0000256" key="1">
    <source>
        <dbReference type="ARBA" id="ARBA00022448"/>
    </source>
</evidence>
<gene>
    <name evidence="6" type="ORF">HMPREF1630_05610</name>
</gene>
<dbReference type="PANTHER" id="PTHR42781">
    <property type="entry name" value="SPERMIDINE/PUTRESCINE IMPORT ATP-BINDING PROTEIN POTA"/>
    <property type="match status" value="1"/>
</dbReference>
<dbReference type="Pfam" id="PF00005">
    <property type="entry name" value="ABC_tran"/>
    <property type="match status" value="1"/>
</dbReference>
<dbReference type="eggNOG" id="COG3842">
    <property type="taxonomic scope" value="Bacteria"/>
</dbReference>
<dbReference type="SUPFAM" id="SSF50331">
    <property type="entry name" value="MOP-like"/>
    <property type="match status" value="1"/>
</dbReference>
<evidence type="ECO:0000313" key="7">
    <source>
        <dbReference type="Proteomes" id="UP000029579"/>
    </source>
</evidence>
<dbReference type="GO" id="GO:0032991">
    <property type="term" value="C:protein-containing complex"/>
    <property type="evidence" value="ECO:0007669"/>
    <property type="project" value="UniProtKB-ARBA"/>
</dbReference>
<dbReference type="PROSITE" id="PS50893">
    <property type="entry name" value="ABC_TRANSPORTER_2"/>
    <property type="match status" value="1"/>
</dbReference>
<evidence type="ECO:0000256" key="4">
    <source>
        <dbReference type="ARBA" id="ARBA00022967"/>
    </source>
</evidence>
<accession>A0A095X2H4</accession>
<dbReference type="FunFam" id="3.40.50.300:FF:000133">
    <property type="entry name" value="Spermidine/putrescine import ATP-binding protein PotA"/>
    <property type="match status" value="1"/>
</dbReference>
<dbReference type="Gene3D" id="3.40.50.300">
    <property type="entry name" value="P-loop containing nucleotide triphosphate hydrolases"/>
    <property type="match status" value="1"/>
</dbReference>
<protein>
    <submittedName>
        <fullName evidence="6">Spermidine/putrescine ABC transporter ATP-binding protein</fullName>
    </submittedName>
</protein>
<dbReference type="InterPro" id="IPR017871">
    <property type="entry name" value="ABC_transporter-like_CS"/>
</dbReference>
<dbReference type="InterPro" id="IPR027417">
    <property type="entry name" value="P-loop_NTPase"/>
</dbReference>
<dbReference type="SUPFAM" id="SSF52540">
    <property type="entry name" value="P-loop containing nucleoside triphosphate hydrolases"/>
    <property type="match status" value="1"/>
</dbReference>
<dbReference type="RefSeq" id="WP_004826698.1">
    <property type="nucleotide sequence ID" value="NZ_JRMW01000035.1"/>
</dbReference>
<evidence type="ECO:0000256" key="3">
    <source>
        <dbReference type="ARBA" id="ARBA00022840"/>
    </source>
</evidence>
<dbReference type="InterPro" id="IPR003593">
    <property type="entry name" value="AAA+_ATPase"/>
</dbReference>
<keyword evidence="1" id="KW-0813">Transport</keyword>
<dbReference type="GO" id="GO:0005886">
    <property type="term" value="C:plasma membrane"/>
    <property type="evidence" value="ECO:0007669"/>
    <property type="project" value="UniProtKB-ARBA"/>
</dbReference>
<dbReference type="PANTHER" id="PTHR42781:SF4">
    <property type="entry name" value="SPERMIDINE_PUTRESCINE IMPORT ATP-BINDING PROTEIN POTA"/>
    <property type="match status" value="1"/>
</dbReference>
<dbReference type="OrthoDB" id="9802264at2"/>
<evidence type="ECO:0000313" key="6">
    <source>
        <dbReference type="EMBL" id="KGF03916.1"/>
    </source>
</evidence>
<dbReference type="InterPro" id="IPR003439">
    <property type="entry name" value="ABC_transporter-like_ATP-bd"/>
</dbReference>
<dbReference type="Gene3D" id="2.40.50.100">
    <property type="match status" value="1"/>
</dbReference>
<name>A0A095X2H4_9FIRM</name>
<feature type="domain" description="ABC transporter" evidence="5">
    <location>
        <begin position="10"/>
        <end position="240"/>
    </location>
</feature>
<keyword evidence="4" id="KW-1278">Translocase</keyword>
<dbReference type="PROSITE" id="PS00211">
    <property type="entry name" value="ABC_TRANSPORTER_1"/>
    <property type="match status" value="1"/>
</dbReference>
<dbReference type="Proteomes" id="UP000029579">
    <property type="component" value="Unassembled WGS sequence"/>
</dbReference>
<dbReference type="InterPro" id="IPR050093">
    <property type="entry name" value="ABC_SmlMolc_Importer"/>
</dbReference>
<dbReference type="EMBL" id="JRMW01000035">
    <property type="protein sequence ID" value="KGF03916.1"/>
    <property type="molecule type" value="Genomic_DNA"/>
</dbReference>